<feature type="transmembrane region" description="Helical" evidence="1">
    <location>
        <begin position="7"/>
        <end position="28"/>
    </location>
</feature>
<evidence type="ECO:0000313" key="5">
    <source>
        <dbReference type="Proteomes" id="UP000484547"/>
    </source>
</evidence>
<dbReference type="AlphaFoldDB" id="A0A7X2XH67"/>
<dbReference type="RefSeq" id="WP_155164282.1">
    <property type="nucleotide sequence ID" value="NZ_WNBG01000013.1"/>
</dbReference>
<protein>
    <submittedName>
        <fullName evidence="2">Uncharacterized protein</fullName>
    </submittedName>
</protein>
<name>A0A7X2XH67_9FIRM</name>
<keyword evidence="1" id="KW-0472">Membrane</keyword>
<evidence type="ECO:0000256" key="1">
    <source>
        <dbReference type="SAM" id="Phobius"/>
    </source>
</evidence>
<accession>A0A7X2XH67</accession>
<dbReference type="Proteomes" id="UP000484547">
    <property type="component" value="Unassembled WGS sequence"/>
</dbReference>
<evidence type="ECO:0000313" key="2">
    <source>
        <dbReference type="EMBL" id="MTT76691.1"/>
    </source>
</evidence>
<keyword evidence="1" id="KW-0812">Transmembrane</keyword>
<dbReference type="EMBL" id="WNBM01000010">
    <property type="protein sequence ID" value="MTT76691.1"/>
    <property type="molecule type" value="Genomic_DNA"/>
</dbReference>
<evidence type="ECO:0000313" key="3">
    <source>
        <dbReference type="EMBL" id="MTU04880.1"/>
    </source>
</evidence>
<keyword evidence="4" id="KW-1185">Reference proteome</keyword>
<organism evidence="2 5">
    <name type="scientific">Phascolarctobacterium faecium</name>
    <dbReference type="NCBI Taxonomy" id="33025"/>
    <lineage>
        <taxon>Bacteria</taxon>
        <taxon>Bacillati</taxon>
        <taxon>Bacillota</taxon>
        <taxon>Negativicutes</taxon>
        <taxon>Acidaminococcales</taxon>
        <taxon>Acidaminococcaceae</taxon>
        <taxon>Phascolarctobacterium</taxon>
    </lineage>
</organism>
<keyword evidence="1" id="KW-1133">Transmembrane helix</keyword>
<dbReference type="Proteomes" id="UP000443070">
    <property type="component" value="Unassembled WGS sequence"/>
</dbReference>
<reference evidence="4 5" key="1">
    <citation type="journal article" date="2019" name="Nat. Med.">
        <title>A library of human gut bacterial isolates paired with longitudinal multiomics data enables mechanistic microbiome research.</title>
        <authorList>
            <person name="Poyet M."/>
            <person name="Groussin M."/>
            <person name="Gibbons S.M."/>
            <person name="Avila-Pacheco J."/>
            <person name="Jiang X."/>
            <person name="Kearney S.M."/>
            <person name="Perrotta A.R."/>
            <person name="Berdy B."/>
            <person name="Zhao S."/>
            <person name="Lieberman T.D."/>
            <person name="Swanson P.K."/>
            <person name="Smith M."/>
            <person name="Roesemann S."/>
            <person name="Alexander J.E."/>
            <person name="Rich S.A."/>
            <person name="Livny J."/>
            <person name="Vlamakis H."/>
            <person name="Clish C."/>
            <person name="Bullock K."/>
            <person name="Deik A."/>
            <person name="Scott J."/>
            <person name="Pierce K.A."/>
            <person name="Xavier R.J."/>
            <person name="Alm E.J."/>
        </authorList>
    </citation>
    <scope>NUCLEOTIDE SEQUENCE [LARGE SCALE GENOMIC DNA]</scope>
    <source>
        <strain evidence="2 5">BIOML-A13</strain>
        <strain evidence="3 4">BIOML-A3</strain>
    </source>
</reference>
<gene>
    <name evidence="2" type="ORF">GMD11_10515</name>
    <name evidence="3" type="ORF">GMD18_10820</name>
</gene>
<comment type="caution">
    <text evidence="2">The sequence shown here is derived from an EMBL/GenBank/DDBJ whole genome shotgun (WGS) entry which is preliminary data.</text>
</comment>
<proteinExistence type="predicted"/>
<sequence length="170" mass="18548">MQMDEKYYGGFNTWGIAIFLIILFAAFLGNRGGWNNNSAAPAYGCNAVSNCQVEKQGIIDSARTQYLIENTARQTQEQTMAGFSALGTKIDFYEYQNLRDQLAQERTKNVVLENRVYSDAKFNAVEAQLASISCRMLPKPEVTGIGAVCPNAGIINGLGINSLNGGCNMV</sequence>
<dbReference type="EMBL" id="WNBW01000013">
    <property type="protein sequence ID" value="MTU04880.1"/>
    <property type="molecule type" value="Genomic_DNA"/>
</dbReference>
<evidence type="ECO:0000313" key="4">
    <source>
        <dbReference type="Proteomes" id="UP000443070"/>
    </source>
</evidence>